<sequence length="651" mass="74018">MAGVGTFNDTSSYIPGLTRYRYSMANLHRSQFGRGAQVPQQPTTRIRVDLRQLDHFLGFITSPHLVQDLPFGEKHLKLSSGEVIQVPNVIRMMIPERVIQQYTQYCLEINFKPFSETTMRRVLFECSASVRKSLQGLDYFAAEGARAFDDLVALVRQIGGLGSGKEWETTVVQALMTSKQYLKGDYKVHVTSPSNVADHCVLFTLSESSDADYQQQCSHQHTDLCDRCQSLQETLAKIERVLGETTFPTQDAKDEALFIFQTAQLAIMSWKCHILRSANQDQARIDALEKLDDNTVLIINDWAMKFLPQKYRESQTDWFGKRGISWHVSVVYRRVSGVLQWQGFLHIVQSCNQGSAAVVKIMQDVLNTIKLEHSEINKAFFRQDNAGLEQVHDPTDNTNESSSVSTCPQDGCVKVFQRLSSLEKHLSLEKCTKSLEKRSLLDLAKLDYKSRLEEGTTSQVISFASFRDTREATSGEVEQKKAYRFNQNQRDYLNAKFTIGQTSGRKLDGDIVSREMRRAQGPDSVRLFKVSEFLTPQQCTSYFSRLAAKVRRQTSDDAEIQAVVEEENFTMARETILSITLQHPITYDQYNLCAMAKGGSLERLKLGMLQNICQQLELEVPPKPIRRKALYVDLLKKAVINCTCQLRGKNM</sequence>
<dbReference type="PANTHER" id="PTHR33845:SF1">
    <property type="entry name" value="C2H2-TYPE DOMAIN-CONTAINING PROTEIN"/>
    <property type="match status" value="1"/>
</dbReference>
<evidence type="ECO:0000313" key="2">
    <source>
        <dbReference type="Proteomes" id="UP001159428"/>
    </source>
</evidence>
<accession>A0AAU9Y3I4</accession>
<gene>
    <name evidence="1" type="ORF">PMEA_00006251</name>
</gene>
<protein>
    <recommendedName>
        <fullName evidence="3">C2H2-type domain-containing protein</fullName>
    </recommendedName>
</protein>
<dbReference type="PANTHER" id="PTHR33845">
    <property type="entry name" value="C2H2-TYPE DOMAIN-CONTAINING PROTEIN"/>
    <property type="match status" value="1"/>
</dbReference>
<name>A0AAU9Y3I4_9CNID</name>
<comment type="caution">
    <text evidence="1">The sequence shown here is derived from an EMBL/GenBank/DDBJ whole genome shotgun (WGS) entry which is preliminary data.</text>
</comment>
<reference evidence="1 2" key="1">
    <citation type="submission" date="2022-05" db="EMBL/GenBank/DDBJ databases">
        <authorList>
            <consortium name="Genoscope - CEA"/>
            <person name="William W."/>
        </authorList>
    </citation>
    <scope>NUCLEOTIDE SEQUENCE [LARGE SCALE GENOMIC DNA]</scope>
</reference>
<evidence type="ECO:0000313" key="1">
    <source>
        <dbReference type="EMBL" id="CAH3166864.1"/>
    </source>
</evidence>
<dbReference type="Proteomes" id="UP001159428">
    <property type="component" value="Unassembled WGS sequence"/>
</dbReference>
<dbReference type="EMBL" id="CALNXJ010000145">
    <property type="protein sequence ID" value="CAH3166864.1"/>
    <property type="molecule type" value="Genomic_DNA"/>
</dbReference>
<evidence type="ECO:0008006" key="3">
    <source>
        <dbReference type="Google" id="ProtNLM"/>
    </source>
</evidence>
<keyword evidence="2" id="KW-1185">Reference proteome</keyword>
<organism evidence="1 2">
    <name type="scientific">Pocillopora meandrina</name>
    <dbReference type="NCBI Taxonomy" id="46732"/>
    <lineage>
        <taxon>Eukaryota</taxon>
        <taxon>Metazoa</taxon>
        <taxon>Cnidaria</taxon>
        <taxon>Anthozoa</taxon>
        <taxon>Hexacorallia</taxon>
        <taxon>Scleractinia</taxon>
        <taxon>Astrocoeniina</taxon>
        <taxon>Pocilloporidae</taxon>
        <taxon>Pocillopora</taxon>
    </lineage>
</organism>
<dbReference type="AlphaFoldDB" id="A0AAU9Y3I4"/>
<proteinExistence type="predicted"/>